<dbReference type="RefSeq" id="WP_137057204.1">
    <property type="nucleotide sequence ID" value="NZ_SZOD01000131.1"/>
</dbReference>
<name>A0A4V5TSJ6_BACMY</name>
<dbReference type="EMBL" id="SZOD01000131">
    <property type="protein sequence ID" value="TKI86363.1"/>
    <property type="molecule type" value="Genomic_DNA"/>
</dbReference>
<sequence>MKLNIGEYVTEYTKEYIDILGKTIIRDYISNNENIRSNIMEAGVSDILSGENSKTLPKAILDYLVPKGSSNTVFDLVSDLIRTDYRLSVQLKEQLVLSKMDIPDNKVFDKGDAYEFLTKIKEIYEYELEEEIKNYVPDLLVFIFYSIANQLAFLSVLNHYKLNTTSNNDFSFYGENTTSMLLSLISTMDVQGIIQTSAHIGREKQIIDIIFNLTYKLYNVQKPEEKAEYKMEIDIQKIYELAHMVMKANILLKSNGLLYEGGEVLKIQKGVLVQSGDFAQKMNATLLDIVNFNYNQDIVNEVLRQYSKREGFCPNDLNKFVEWSIKENGLRTCLSTRTRNELRDLVLMETNVKEYGVDRFLDVLTLKKDKNEITHHSNKLSILPFVELEYGIFLYADNLLLQATQMLGPRMLQNSFTANKKLKDFIKKNYDEIGIKDLVNELERADFPHLAHVDIGKVNNPDVRKLLSAKGITKEFDLVFTKDNILYVVEYKTWKISSFNIMQILNEQKKITGFIEKHKKAIKIIENHPKEFKELFGEKINEYNKIELVMVFQNPTAFKYLNNSKEVKVTSPKEFEIFIDSL</sequence>
<accession>A0A4V5TSJ6</accession>
<dbReference type="AlphaFoldDB" id="A0A4V5TSJ6"/>
<gene>
    <name evidence="1" type="ORF">FC701_06240</name>
</gene>
<evidence type="ECO:0000313" key="1">
    <source>
        <dbReference type="EMBL" id="TKI86363.1"/>
    </source>
</evidence>
<proteinExistence type="predicted"/>
<evidence type="ECO:0000313" key="2">
    <source>
        <dbReference type="Proteomes" id="UP000305524"/>
    </source>
</evidence>
<comment type="caution">
    <text evidence="1">The sequence shown here is derived from an EMBL/GenBank/DDBJ whole genome shotgun (WGS) entry which is preliminary data.</text>
</comment>
<dbReference type="Proteomes" id="UP000305524">
    <property type="component" value="Unassembled WGS sequence"/>
</dbReference>
<protein>
    <recommendedName>
        <fullName evidence="3">NERD domain-containing protein</fullName>
    </recommendedName>
</protein>
<organism evidence="1 2">
    <name type="scientific">Bacillus mycoides</name>
    <dbReference type="NCBI Taxonomy" id="1405"/>
    <lineage>
        <taxon>Bacteria</taxon>
        <taxon>Bacillati</taxon>
        <taxon>Bacillota</taxon>
        <taxon>Bacilli</taxon>
        <taxon>Bacillales</taxon>
        <taxon>Bacillaceae</taxon>
        <taxon>Bacillus</taxon>
        <taxon>Bacillus cereus group</taxon>
    </lineage>
</organism>
<reference evidence="1 2" key="1">
    <citation type="journal article" date="2019" name="Environ. Microbiol.">
        <title>An active ?-lactamase is a part of an orchestrated cell wall stress resistance network of Bacillus subtilis and related rhizosphere species.</title>
        <authorList>
            <person name="Bucher T."/>
            <person name="Keren-Paz A."/>
            <person name="Hausser J."/>
            <person name="Olender T."/>
            <person name="Cytryn E."/>
            <person name="Kolodkin-Gal I."/>
        </authorList>
    </citation>
    <scope>NUCLEOTIDE SEQUENCE [LARGE SCALE GENOMIC DNA]</scope>
    <source>
        <strain evidence="1 2">I186</strain>
    </source>
</reference>
<evidence type="ECO:0008006" key="3">
    <source>
        <dbReference type="Google" id="ProtNLM"/>
    </source>
</evidence>